<protein>
    <submittedName>
        <fullName evidence="1">Uncharacterized protein</fullName>
    </submittedName>
</protein>
<name>A0A9Q0H552_9MAGN</name>
<evidence type="ECO:0000313" key="1">
    <source>
        <dbReference type="EMBL" id="KAJ4958811.1"/>
    </source>
</evidence>
<dbReference type="PANTHER" id="PTHR35121:SF4">
    <property type="entry name" value="SWIM-TYPE DOMAIN-CONTAINING PROTEIN"/>
    <property type="match status" value="1"/>
</dbReference>
<proteinExistence type="predicted"/>
<organism evidence="1 2">
    <name type="scientific">Protea cynaroides</name>
    <dbReference type="NCBI Taxonomy" id="273540"/>
    <lineage>
        <taxon>Eukaryota</taxon>
        <taxon>Viridiplantae</taxon>
        <taxon>Streptophyta</taxon>
        <taxon>Embryophyta</taxon>
        <taxon>Tracheophyta</taxon>
        <taxon>Spermatophyta</taxon>
        <taxon>Magnoliopsida</taxon>
        <taxon>Proteales</taxon>
        <taxon>Proteaceae</taxon>
        <taxon>Protea</taxon>
    </lineage>
</organism>
<reference evidence="1" key="1">
    <citation type="journal article" date="2023" name="Plant J.">
        <title>The genome of the king protea, Protea cynaroides.</title>
        <authorList>
            <person name="Chang J."/>
            <person name="Duong T.A."/>
            <person name="Schoeman C."/>
            <person name="Ma X."/>
            <person name="Roodt D."/>
            <person name="Barker N."/>
            <person name="Li Z."/>
            <person name="Van de Peer Y."/>
            <person name="Mizrachi E."/>
        </authorList>
    </citation>
    <scope>NUCLEOTIDE SEQUENCE</scope>
    <source>
        <tissue evidence="1">Young leaves</tissue>
    </source>
</reference>
<dbReference type="Proteomes" id="UP001141806">
    <property type="component" value="Unassembled WGS sequence"/>
</dbReference>
<dbReference type="EMBL" id="JAMYWD010000010">
    <property type="protein sequence ID" value="KAJ4958811.1"/>
    <property type="molecule type" value="Genomic_DNA"/>
</dbReference>
<accession>A0A9Q0H552</accession>
<comment type="caution">
    <text evidence="1">The sequence shown here is derived from an EMBL/GenBank/DDBJ whole genome shotgun (WGS) entry which is preliminary data.</text>
</comment>
<dbReference type="AlphaFoldDB" id="A0A9Q0H552"/>
<dbReference type="OrthoDB" id="1696465at2759"/>
<dbReference type="PANTHER" id="PTHR35121">
    <property type="entry name" value="HOMEODOMAIN PROTEIN 8, PUTATIVE-RELATED"/>
    <property type="match status" value="1"/>
</dbReference>
<gene>
    <name evidence="1" type="ORF">NE237_025922</name>
</gene>
<sequence length="114" mass="12236">MESGAVEGLIQSVFEGCISMKDMEIERRPYHRNCSCALHKRTREGGSSKACSLCGKVSFPVRRSQSDGSLLTLASQYSSRISSASSSPAHGGAFYGGGLQVQGNQIGLCKWEED</sequence>
<evidence type="ECO:0000313" key="2">
    <source>
        <dbReference type="Proteomes" id="UP001141806"/>
    </source>
</evidence>
<keyword evidence="2" id="KW-1185">Reference proteome</keyword>